<evidence type="ECO:0000259" key="10">
    <source>
        <dbReference type="PROSITE" id="PS50928"/>
    </source>
</evidence>
<dbReference type="CDD" id="cd06261">
    <property type="entry name" value="TM_PBP2"/>
    <property type="match status" value="1"/>
</dbReference>
<comment type="subcellular location">
    <subcellularLocation>
        <location evidence="2 9">Cell membrane</location>
        <topology evidence="2 9">Multi-pass membrane protein</topology>
    </subcellularLocation>
</comment>
<keyword evidence="8 9" id="KW-0472">Membrane</keyword>
<dbReference type="Proteomes" id="UP000198528">
    <property type="component" value="Unassembled WGS sequence"/>
</dbReference>
<dbReference type="PROSITE" id="PS50928">
    <property type="entry name" value="ABC_TM1"/>
    <property type="match status" value="1"/>
</dbReference>
<dbReference type="Pfam" id="PF00528">
    <property type="entry name" value="BPD_transp_1"/>
    <property type="match status" value="1"/>
</dbReference>
<dbReference type="PANTHER" id="PTHR43470:SF4">
    <property type="entry name" value="ABC TRANSPORTER PERMEASE PROTEIN YQGI-RELATED"/>
    <property type="match status" value="1"/>
</dbReference>
<keyword evidence="6 9" id="KW-0812">Transmembrane</keyword>
<keyword evidence="12" id="KW-1185">Reference proteome</keyword>
<dbReference type="InterPro" id="IPR035906">
    <property type="entry name" value="MetI-like_sf"/>
</dbReference>
<dbReference type="InterPro" id="IPR000515">
    <property type="entry name" value="MetI-like"/>
</dbReference>
<keyword evidence="4" id="KW-0813">Transport</keyword>
<dbReference type="GO" id="GO:0035435">
    <property type="term" value="P:phosphate ion transmembrane transport"/>
    <property type="evidence" value="ECO:0007669"/>
    <property type="project" value="InterPro"/>
</dbReference>
<dbReference type="PANTHER" id="PTHR43470">
    <property type="entry name" value="PHOSPHATE TRANSPORT SYSTEM PERMEASE PROTEIN PSTA-RELATED"/>
    <property type="match status" value="1"/>
</dbReference>
<comment type="function">
    <text evidence="1">Part of the binding-protein-dependent transport system for phosphate; probably responsible for the translocation of the substrate across the membrane.</text>
</comment>
<feature type="domain" description="ABC transmembrane type-1" evidence="10">
    <location>
        <begin position="95"/>
        <end position="312"/>
    </location>
</feature>
<feature type="transmembrane region" description="Helical" evidence="9">
    <location>
        <begin position="99"/>
        <end position="121"/>
    </location>
</feature>
<dbReference type="GO" id="GO:0005886">
    <property type="term" value="C:plasma membrane"/>
    <property type="evidence" value="ECO:0007669"/>
    <property type="project" value="UniProtKB-SubCell"/>
</dbReference>
<dbReference type="STRING" id="604330.SAMN04489857_0514"/>
<dbReference type="RefSeq" id="WP_090844345.1">
    <property type="nucleotide sequence ID" value="NZ_FMZL01000001.1"/>
</dbReference>
<dbReference type="GO" id="GO:0005315">
    <property type="term" value="F:phosphate transmembrane transporter activity"/>
    <property type="evidence" value="ECO:0007669"/>
    <property type="project" value="InterPro"/>
</dbReference>
<accession>A0A1G6HST3</accession>
<name>A0A1G6HST3_9ACTN</name>
<gene>
    <name evidence="11" type="ORF">SAMN04487824_101125</name>
</gene>
<reference evidence="12" key="1">
    <citation type="submission" date="2016-10" db="EMBL/GenBank/DDBJ databases">
        <authorList>
            <person name="Varghese N."/>
            <person name="Submissions S."/>
        </authorList>
    </citation>
    <scope>NUCLEOTIDE SEQUENCE [LARGE SCALE GENOMIC DNA]</scope>
    <source>
        <strain evidence="12">DSM 22619</strain>
    </source>
</reference>
<dbReference type="AlphaFoldDB" id="A0A1G6HST3"/>
<feature type="transmembrane region" description="Helical" evidence="9">
    <location>
        <begin position="142"/>
        <end position="164"/>
    </location>
</feature>
<feature type="transmembrane region" description="Helical" evidence="9">
    <location>
        <begin position="210"/>
        <end position="231"/>
    </location>
</feature>
<dbReference type="Gene3D" id="1.10.3720.10">
    <property type="entry name" value="MetI-like"/>
    <property type="match status" value="1"/>
</dbReference>
<keyword evidence="7 9" id="KW-1133">Transmembrane helix</keyword>
<dbReference type="SUPFAM" id="SSF161098">
    <property type="entry name" value="MetI-like"/>
    <property type="match status" value="1"/>
</dbReference>
<evidence type="ECO:0000256" key="6">
    <source>
        <dbReference type="ARBA" id="ARBA00022692"/>
    </source>
</evidence>
<dbReference type="InterPro" id="IPR005672">
    <property type="entry name" value="Phosphate_PstA"/>
</dbReference>
<evidence type="ECO:0000313" key="12">
    <source>
        <dbReference type="Proteomes" id="UP000198528"/>
    </source>
</evidence>
<dbReference type="NCBIfam" id="TIGR00974">
    <property type="entry name" value="3a0107s02c"/>
    <property type="match status" value="1"/>
</dbReference>
<evidence type="ECO:0000256" key="3">
    <source>
        <dbReference type="ARBA" id="ARBA00007069"/>
    </source>
</evidence>
<proteinExistence type="inferred from homology"/>
<feature type="transmembrane region" description="Helical" evidence="9">
    <location>
        <begin position="170"/>
        <end position="189"/>
    </location>
</feature>
<evidence type="ECO:0000313" key="11">
    <source>
        <dbReference type="EMBL" id="SDB97244.1"/>
    </source>
</evidence>
<keyword evidence="5 9" id="KW-1003">Cell membrane</keyword>
<sequence>MTSKDAAGEKNATVAAAEGQGTAPSADYTATVRCARVQDKVATVILTAIVALIIAALVAIIGYILVSGAGKLADPGFLTKKPEQFKAGGGIGPELFNSFYLLVLTLLISLPISLGAAIFLTQYAPQGPVTNVAKTAIETLSSLPSIVVGLFGMLTFVLTFHWGFSILSGALALTMFNIPILVRVIQQALEAVPRDQRDAALALGLTRWEATVHVLVPAAMPAIVTGVILSAGRVFGEAAALIYTAGQSAPALSWAAPITSLSNPLNVFRPAETLAVHIWKINSEGVVPDLTAVSAGTAAVLMVCILAFNIIARIAGRALERRLTAE</sequence>
<organism evidence="11 12">
    <name type="scientific">Parafannyhessea umbonata</name>
    <dbReference type="NCBI Taxonomy" id="604330"/>
    <lineage>
        <taxon>Bacteria</taxon>
        <taxon>Bacillati</taxon>
        <taxon>Actinomycetota</taxon>
        <taxon>Coriobacteriia</taxon>
        <taxon>Coriobacteriales</taxon>
        <taxon>Atopobiaceae</taxon>
        <taxon>Parafannyhessea</taxon>
    </lineage>
</organism>
<evidence type="ECO:0000256" key="7">
    <source>
        <dbReference type="ARBA" id="ARBA00022989"/>
    </source>
</evidence>
<comment type="similarity">
    <text evidence="3 9">Belongs to the binding-protein-dependent transport system permease family. CysTW subfamily.</text>
</comment>
<evidence type="ECO:0000256" key="8">
    <source>
        <dbReference type="ARBA" id="ARBA00023136"/>
    </source>
</evidence>
<evidence type="ECO:0000256" key="1">
    <source>
        <dbReference type="ARBA" id="ARBA00003510"/>
    </source>
</evidence>
<evidence type="ECO:0000256" key="4">
    <source>
        <dbReference type="ARBA" id="ARBA00022448"/>
    </source>
</evidence>
<evidence type="ECO:0000256" key="5">
    <source>
        <dbReference type="ARBA" id="ARBA00022475"/>
    </source>
</evidence>
<feature type="transmembrane region" description="Helical" evidence="9">
    <location>
        <begin position="41"/>
        <end position="66"/>
    </location>
</feature>
<evidence type="ECO:0000256" key="2">
    <source>
        <dbReference type="ARBA" id="ARBA00004651"/>
    </source>
</evidence>
<protein>
    <recommendedName>
        <fullName evidence="9">Phosphate transport system permease protein PstA</fullName>
    </recommendedName>
</protein>
<evidence type="ECO:0000256" key="9">
    <source>
        <dbReference type="RuleBase" id="RU363043"/>
    </source>
</evidence>
<dbReference type="EMBL" id="FMZL01000001">
    <property type="protein sequence ID" value="SDB97244.1"/>
    <property type="molecule type" value="Genomic_DNA"/>
</dbReference>
<feature type="transmembrane region" description="Helical" evidence="9">
    <location>
        <begin position="292"/>
        <end position="312"/>
    </location>
</feature>